<dbReference type="OrthoDB" id="3255720at2"/>
<gene>
    <name evidence="1" type="ORF">CGLAU_06870</name>
</gene>
<organism evidence="1 2">
    <name type="scientific">Corynebacterium glaucum</name>
    <dbReference type="NCBI Taxonomy" id="187491"/>
    <lineage>
        <taxon>Bacteria</taxon>
        <taxon>Bacillati</taxon>
        <taxon>Actinomycetota</taxon>
        <taxon>Actinomycetes</taxon>
        <taxon>Mycobacteriales</taxon>
        <taxon>Corynebacteriaceae</taxon>
        <taxon>Corynebacterium</taxon>
    </lineage>
</organism>
<evidence type="ECO:0008006" key="3">
    <source>
        <dbReference type="Google" id="ProtNLM"/>
    </source>
</evidence>
<dbReference type="AlphaFoldDB" id="A0A1Q2HWU7"/>
<dbReference type="RefSeq" id="WP_157731284.1">
    <property type="nucleotide sequence ID" value="NZ_CP019688.1"/>
</dbReference>
<dbReference type="InterPro" id="IPR019660">
    <property type="entry name" value="Put_sensory_transdc_reg_YbjN"/>
</dbReference>
<dbReference type="Proteomes" id="UP000217209">
    <property type="component" value="Chromosome"/>
</dbReference>
<proteinExistence type="predicted"/>
<sequence length="153" mass="16772">MSTEQEAPNVVEPVTAESVAAIFTEENLEHRIEGDVVRSGFVNAAIVVAVDGSTLVFETLWRGMAPKELANHLLLAVNEHNQTRFAPTLRMLEGQGEQLAVSAIRSFDIAHGASFNQLGAFIVNSIEATLQAFNFLENSFPTLVTWKDPHSEH</sequence>
<keyword evidence="2" id="KW-1185">Reference proteome</keyword>
<evidence type="ECO:0000313" key="2">
    <source>
        <dbReference type="Proteomes" id="UP000217209"/>
    </source>
</evidence>
<dbReference type="KEGG" id="cgv:CGLAU_06870"/>
<dbReference type="EMBL" id="CP019688">
    <property type="protein sequence ID" value="AQQ15336.1"/>
    <property type="molecule type" value="Genomic_DNA"/>
</dbReference>
<accession>A0A1Q2HWU7</accession>
<protein>
    <recommendedName>
        <fullName evidence="3">Bacterial sensory transduction regulator</fullName>
    </recommendedName>
</protein>
<reference evidence="1 2" key="1">
    <citation type="submission" date="2016-12" db="EMBL/GenBank/DDBJ databases">
        <authorList>
            <person name="Song W.-J."/>
            <person name="Kurnit D.M."/>
        </authorList>
    </citation>
    <scope>NUCLEOTIDE SEQUENCE [LARGE SCALE GENOMIC DNA]</scope>
    <source>
        <strain evidence="1 2">DSM 30827</strain>
    </source>
</reference>
<name>A0A1Q2HWU7_9CORY</name>
<dbReference type="Pfam" id="PF10722">
    <property type="entry name" value="YbjN"/>
    <property type="match status" value="1"/>
</dbReference>
<evidence type="ECO:0000313" key="1">
    <source>
        <dbReference type="EMBL" id="AQQ15336.1"/>
    </source>
</evidence>